<comment type="subunit">
    <text evidence="3 13">Monomer.</text>
</comment>
<comment type="caution">
    <text evidence="14">The sequence shown here is derived from an EMBL/GenBank/DDBJ whole genome shotgun (WGS) entry which is preliminary data.</text>
</comment>
<sequence length="231" mass="26795">MFNWILASKDIVLQTIKQYALNQFAAADYKKISSILLLCAVLSACSVSEPEKTIAYVDQHSPLWQQQLQHLNQIKTYRSSGQLGYISPEERFSTRFDWQFVDDQHYQLHLSSALSATTMTFRMTPQGLVVTDNKGNRRAADNPQALLQEIVGMEFPIELFSYWLKGQPQGSNQYKVGQDYVLAELNYTINGQRWQAKYTDYYLQQQPPLPKDILISGERQQLKIRVDEWKF</sequence>
<evidence type="ECO:0000256" key="9">
    <source>
        <dbReference type="ARBA" id="ARBA00023139"/>
    </source>
</evidence>
<dbReference type="Pfam" id="PF03550">
    <property type="entry name" value="LolB"/>
    <property type="match status" value="1"/>
</dbReference>
<dbReference type="SUPFAM" id="SSF89392">
    <property type="entry name" value="Prokaryotic lipoproteins and lipoprotein localization factors"/>
    <property type="match status" value="1"/>
</dbReference>
<comment type="subcellular location">
    <subcellularLocation>
        <location evidence="1">Cell outer membrane</location>
        <topology evidence="1">Lipid-anchor</topology>
    </subcellularLocation>
</comment>
<keyword evidence="9" id="KW-0564">Palmitate</keyword>
<evidence type="ECO:0000256" key="7">
    <source>
        <dbReference type="ARBA" id="ARBA00022927"/>
    </source>
</evidence>
<evidence type="ECO:0000256" key="8">
    <source>
        <dbReference type="ARBA" id="ARBA00023136"/>
    </source>
</evidence>
<keyword evidence="8 13" id="KW-0472">Membrane</keyword>
<evidence type="ECO:0000313" key="14">
    <source>
        <dbReference type="EMBL" id="TNG93714.1"/>
    </source>
</evidence>
<reference evidence="14 15" key="1">
    <citation type="submission" date="2019-05" db="EMBL/GenBank/DDBJ databases">
        <title>Pasteurellaceae isolates from reptiles.</title>
        <authorList>
            <person name="Bojesen A.M."/>
            <person name="Lund E."/>
        </authorList>
    </citation>
    <scope>NUCLEOTIDE SEQUENCE [LARGE SCALE GENOMIC DNA]</scope>
    <source>
        <strain evidence="14 15">ELNT2x</strain>
    </source>
</reference>
<dbReference type="CDD" id="cd16326">
    <property type="entry name" value="LolB"/>
    <property type="match status" value="1"/>
</dbReference>
<keyword evidence="7 13" id="KW-0653">Protein transport</keyword>
<evidence type="ECO:0000256" key="1">
    <source>
        <dbReference type="ARBA" id="ARBA00004459"/>
    </source>
</evidence>
<gene>
    <name evidence="13 14" type="primary">lolB</name>
    <name evidence="14" type="ORF">FHQ21_00320</name>
</gene>
<evidence type="ECO:0000256" key="12">
    <source>
        <dbReference type="ARBA" id="ARBA00023288"/>
    </source>
</evidence>
<accession>A0ABY2XXW2</accession>
<keyword evidence="5 13" id="KW-0813">Transport</keyword>
<dbReference type="NCBIfam" id="TIGR00548">
    <property type="entry name" value="lolB"/>
    <property type="match status" value="1"/>
</dbReference>
<name>A0ABY2XXW2_9PAST</name>
<evidence type="ECO:0000256" key="3">
    <source>
        <dbReference type="ARBA" id="ARBA00011245"/>
    </source>
</evidence>
<dbReference type="InterPro" id="IPR029046">
    <property type="entry name" value="LolA/LolB/LppX"/>
</dbReference>
<evidence type="ECO:0000256" key="4">
    <source>
        <dbReference type="ARBA" id="ARBA00016202"/>
    </source>
</evidence>
<evidence type="ECO:0000256" key="11">
    <source>
        <dbReference type="ARBA" id="ARBA00023237"/>
    </source>
</evidence>
<evidence type="ECO:0000256" key="5">
    <source>
        <dbReference type="ARBA" id="ARBA00022448"/>
    </source>
</evidence>
<evidence type="ECO:0000256" key="10">
    <source>
        <dbReference type="ARBA" id="ARBA00023186"/>
    </source>
</evidence>
<evidence type="ECO:0000256" key="2">
    <source>
        <dbReference type="ARBA" id="ARBA00009696"/>
    </source>
</evidence>
<proteinExistence type="inferred from homology"/>
<keyword evidence="6" id="KW-0732">Signal</keyword>
<dbReference type="HAMAP" id="MF_00233">
    <property type="entry name" value="LolB"/>
    <property type="match status" value="1"/>
</dbReference>
<protein>
    <recommendedName>
        <fullName evidence="4 13">Outer-membrane lipoprotein LolB</fullName>
    </recommendedName>
</protein>
<dbReference type="Gene3D" id="2.50.20.10">
    <property type="entry name" value="Lipoprotein localisation LolA/LolB/LppX"/>
    <property type="match status" value="1"/>
</dbReference>
<keyword evidence="11 13" id="KW-0998">Cell outer membrane</keyword>
<dbReference type="Proteomes" id="UP000305526">
    <property type="component" value="Unassembled WGS sequence"/>
</dbReference>
<evidence type="ECO:0000313" key="15">
    <source>
        <dbReference type="Proteomes" id="UP000305526"/>
    </source>
</evidence>
<dbReference type="EMBL" id="VDGV01000003">
    <property type="protein sequence ID" value="TNG93714.1"/>
    <property type="molecule type" value="Genomic_DNA"/>
</dbReference>
<comment type="similarity">
    <text evidence="2 13">Belongs to the LolB family.</text>
</comment>
<organism evidence="14 15">
    <name type="scientific">Testudinibacter aquarius</name>
    <dbReference type="NCBI Taxonomy" id="1524974"/>
    <lineage>
        <taxon>Bacteria</taxon>
        <taxon>Pseudomonadati</taxon>
        <taxon>Pseudomonadota</taxon>
        <taxon>Gammaproteobacteria</taxon>
        <taxon>Pasteurellales</taxon>
        <taxon>Pasteurellaceae</taxon>
        <taxon>Testudinibacter</taxon>
    </lineage>
</organism>
<comment type="function">
    <text evidence="13">Plays a critical role in the incorporation of lipoproteins in the outer membrane after they are released by the LolA protein.</text>
</comment>
<keyword evidence="10 13" id="KW-0143">Chaperone</keyword>
<dbReference type="InterPro" id="IPR004565">
    <property type="entry name" value="OM_lipoprot_LolB"/>
</dbReference>
<evidence type="ECO:0000256" key="13">
    <source>
        <dbReference type="HAMAP-Rule" id="MF_00233"/>
    </source>
</evidence>
<evidence type="ECO:0000256" key="6">
    <source>
        <dbReference type="ARBA" id="ARBA00022729"/>
    </source>
</evidence>
<keyword evidence="15" id="KW-1185">Reference proteome</keyword>
<keyword evidence="12 14" id="KW-0449">Lipoprotein</keyword>